<keyword evidence="5" id="KW-1185">Reference proteome</keyword>
<dbReference type="Pfam" id="PF00583">
    <property type="entry name" value="Acetyltransf_1"/>
    <property type="match status" value="1"/>
</dbReference>
<dbReference type="InterPro" id="IPR016181">
    <property type="entry name" value="Acyl_CoA_acyltransferase"/>
</dbReference>
<dbReference type="PANTHER" id="PTHR43877">
    <property type="entry name" value="AMINOALKYLPHOSPHONATE N-ACETYLTRANSFERASE-RELATED-RELATED"/>
    <property type="match status" value="1"/>
</dbReference>
<accession>A0A918BUF5</accession>
<dbReference type="PANTHER" id="PTHR43877:SF2">
    <property type="entry name" value="AMINOALKYLPHOSPHONATE N-ACETYLTRANSFERASE-RELATED"/>
    <property type="match status" value="1"/>
</dbReference>
<dbReference type="InterPro" id="IPR050832">
    <property type="entry name" value="Bact_Acetyltransf"/>
</dbReference>
<keyword evidence="1" id="KW-0808">Transferase</keyword>
<dbReference type="RefSeq" id="WP_189087564.1">
    <property type="nucleotide sequence ID" value="NZ_BMQL01000001.1"/>
</dbReference>
<keyword evidence="2" id="KW-0012">Acyltransferase</keyword>
<dbReference type="Gene3D" id="3.40.630.30">
    <property type="match status" value="1"/>
</dbReference>
<evidence type="ECO:0000313" key="5">
    <source>
        <dbReference type="Proteomes" id="UP000603865"/>
    </source>
</evidence>
<dbReference type="EMBL" id="BMQL01000001">
    <property type="protein sequence ID" value="GGQ93182.1"/>
    <property type="molecule type" value="Genomic_DNA"/>
</dbReference>
<gene>
    <name evidence="4" type="ORF">GCM10008957_01450</name>
</gene>
<organism evidence="4 5">
    <name type="scientific">Deinococcus ruber</name>
    <dbReference type="NCBI Taxonomy" id="1848197"/>
    <lineage>
        <taxon>Bacteria</taxon>
        <taxon>Thermotogati</taxon>
        <taxon>Deinococcota</taxon>
        <taxon>Deinococci</taxon>
        <taxon>Deinococcales</taxon>
        <taxon>Deinococcaceae</taxon>
        <taxon>Deinococcus</taxon>
    </lineage>
</organism>
<comment type="caution">
    <text evidence="4">The sequence shown here is derived from an EMBL/GenBank/DDBJ whole genome shotgun (WGS) entry which is preliminary data.</text>
</comment>
<sequence>MTAWTLRPATVEDVQHIARHRYPGESGEHLKVYAAWLTGAFAMYSGVLAEHEGQVIGAAGLLRLNWGPRRGEPGPLQGRVVNVLVEAPFRRRGLARQLVCGVLETARLEGLGVVALGTSEMARGLYAELGFQVSATEMTLHLNS</sequence>
<dbReference type="PROSITE" id="PS51186">
    <property type="entry name" value="GNAT"/>
    <property type="match status" value="1"/>
</dbReference>
<reference evidence="4" key="2">
    <citation type="submission" date="2020-09" db="EMBL/GenBank/DDBJ databases">
        <authorList>
            <person name="Sun Q."/>
            <person name="Ohkuma M."/>
        </authorList>
    </citation>
    <scope>NUCLEOTIDE SEQUENCE</scope>
    <source>
        <strain evidence="4">JCM 31311</strain>
    </source>
</reference>
<dbReference type="Proteomes" id="UP000603865">
    <property type="component" value="Unassembled WGS sequence"/>
</dbReference>
<protein>
    <submittedName>
        <fullName evidence="4">N-acetyltransferase</fullName>
    </submittedName>
</protein>
<name>A0A918BUF5_9DEIO</name>
<feature type="domain" description="N-acetyltransferase" evidence="3">
    <location>
        <begin position="1"/>
        <end position="144"/>
    </location>
</feature>
<dbReference type="AlphaFoldDB" id="A0A918BUF5"/>
<dbReference type="GO" id="GO:0016747">
    <property type="term" value="F:acyltransferase activity, transferring groups other than amino-acyl groups"/>
    <property type="evidence" value="ECO:0007669"/>
    <property type="project" value="InterPro"/>
</dbReference>
<proteinExistence type="predicted"/>
<evidence type="ECO:0000256" key="2">
    <source>
        <dbReference type="ARBA" id="ARBA00023315"/>
    </source>
</evidence>
<evidence type="ECO:0000259" key="3">
    <source>
        <dbReference type="PROSITE" id="PS51186"/>
    </source>
</evidence>
<dbReference type="CDD" id="cd04301">
    <property type="entry name" value="NAT_SF"/>
    <property type="match status" value="1"/>
</dbReference>
<reference evidence="4" key="1">
    <citation type="journal article" date="2014" name="Int. J. Syst. Evol. Microbiol.">
        <title>Complete genome sequence of Corynebacterium casei LMG S-19264T (=DSM 44701T), isolated from a smear-ripened cheese.</title>
        <authorList>
            <consortium name="US DOE Joint Genome Institute (JGI-PGF)"/>
            <person name="Walter F."/>
            <person name="Albersmeier A."/>
            <person name="Kalinowski J."/>
            <person name="Ruckert C."/>
        </authorList>
    </citation>
    <scope>NUCLEOTIDE SEQUENCE</scope>
    <source>
        <strain evidence="4">JCM 31311</strain>
    </source>
</reference>
<dbReference type="InterPro" id="IPR000182">
    <property type="entry name" value="GNAT_dom"/>
</dbReference>
<evidence type="ECO:0000256" key="1">
    <source>
        <dbReference type="ARBA" id="ARBA00022679"/>
    </source>
</evidence>
<dbReference type="SUPFAM" id="SSF55729">
    <property type="entry name" value="Acyl-CoA N-acyltransferases (Nat)"/>
    <property type="match status" value="1"/>
</dbReference>
<evidence type="ECO:0000313" key="4">
    <source>
        <dbReference type="EMBL" id="GGQ93182.1"/>
    </source>
</evidence>